<comment type="cofactor">
    <cofactor evidence="3">
        <name>Mg(2+)</name>
        <dbReference type="ChEBI" id="CHEBI:18420"/>
    </cofactor>
    <text evidence="3">Binds 2 magnesium ions per subunit.</text>
</comment>
<accession>A0A1M7NTL6</accession>
<keyword evidence="2 8" id="KW-0378">Hydrolase</keyword>
<dbReference type="SUPFAM" id="SSF101478">
    <property type="entry name" value="ADP-ribosylglycohydrolase"/>
    <property type="match status" value="1"/>
</dbReference>
<dbReference type="RefSeq" id="WP_073160033.1">
    <property type="nucleotide sequence ID" value="NZ_FNBJ01000030.1"/>
</dbReference>
<organism evidence="8 12">
    <name type="scientific">Halanaerobium congolense</name>
    <dbReference type="NCBI Taxonomy" id="54121"/>
    <lineage>
        <taxon>Bacteria</taxon>
        <taxon>Bacillati</taxon>
        <taxon>Bacillota</taxon>
        <taxon>Clostridia</taxon>
        <taxon>Halanaerobiales</taxon>
        <taxon>Halanaerobiaceae</taxon>
        <taxon>Halanaerobium</taxon>
    </lineage>
</organism>
<dbReference type="Proteomes" id="UP000198612">
    <property type="component" value="Unassembled WGS sequence"/>
</dbReference>
<gene>
    <name evidence="7" type="ORF">BY453_1075</name>
    <name evidence="8" type="ORF">C7954_11041</name>
    <name evidence="4" type="ORF">SAMN04488598_13026</name>
    <name evidence="6" type="ORF">SAMN04515652_1307</name>
    <name evidence="5" type="ORF">SAMN04515654_11049</name>
</gene>
<dbReference type="EMBL" id="FNBJ01000030">
    <property type="protein sequence ID" value="SDF90289.1"/>
    <property type="molecule type" value="Genomic_DNA"/>
</dbReference>
<dbReference type="GO" id="GO:0016787">
    <property type="term" value="F:hydrolase activity"/>
    <property type="evidence" value="ECO:0007669"/>
    <property type="project" value="UniProtKB-KW"/>
</dbReference>
<evidence type="ECO:0000313" key="9">
    <source>
        <dbReference type="Proteomes" id="UP000198612"/>
    </source>
</evidence>
<evidence type="ECO:0000313" key="12">
    <source>
        <dbReference type="Proteomes" id="UP000295472"/>
    </source>
</evidence>
<evidence type="ECO:0000256" key="3">
    <source>
        <dbReference type="PIRSR" id="PIRSR605502-1"/>
    </source>
</evidence>
<evidence type="ECO:0000313" key="4">
    <source>
        <dbReference type="EMBL" id="SDF90289.1"/>
    </source>
</evidence>
<keyword evidence="3" id="KW-0479">Metal-binding</keyword>
<dbReference type="GO" id="GO:0046872">
    <property type="term" value="F:metal ion binding"/>
    <property type="evidence" value="ECO:0007669"/>
    <property type="project" value="UniProtKB-KW"/>
</dbReference>
<evidence type="ECO:0000313" key="11">
    <source>
        <dbReference type="Proteomes" id="UP000199519"/>
    </source>
</evidence>
<dbReference type="EMBL" id="SOEF01000010">
    <property type="protein sequence ID" value="TDX45151.1"/>
    <property type="molecule type" value="Genomic_DNA"/>
</dbReference>
<reference evidence="8 12" key="4">
    <citation type="submission" date="2019-03" db="EMBL/GenBank/DDBJ databases">
        <title>Subsurface microbial communities from deep shales in Ohio and West Virginia, USA.</title>
        <authorList>
            <person name="Wrighton K."/>
        </authorList>
    </citation>
    <scope>NUCLEOTIDE SEQUENCE [LARGE SCALE GENOMIC DNA]</scope>
    <source>
        <strain evidence="8 12">DSMZ 11287</strain>
    </source>
</reference>
<dbReference type="Proteomes" id="UP000295758">
    <property type="component" value="Unassembled WGS sequence"/>
</dbReference>
<evidence type="ECO:0000256" key="1">
    <source>
        <dbReference type="ARBA" id="ARBA00010702"/>
    </source>
</evidence>
<feature type="binding site" evidence="3">
    <location>
        <position position="286"/>
    </location>
    <ligand>
        <name>Mg(2+)</name>
        <dbReference type="ChEBI" id="CHEBI:18420"/>
        <label>1</label>
    </ligand>
</feature>
<comment type="similarity">
    <text evidence="1">Belongs to the ADP-ribosylglycohydrolase family.</text>
</comment>
<reference evidence="5 10" key="1">
    <citation type="submission" date="2016-10" db="EMBL/GenBank/DDBJ databases">
        <authorList>
            <person name="de Groot N.N."/>
        </authorList>
    </citation>
    <scope>NUCLEOTIDE SEQUENCE [LARGE SCALE GENOMIC DNA]</scope>
    <source>
        <strain evidence="5 10">WG7</strain>
    </source>
</reference>
<proteinExistence type="inferred from homology"/>
<evidence type="ECO:0000313" key="6">
    <source>
        <dbReference type="EMBL" id="SET14124.1"/>
    </source>
</evidence>
<dbReference type="OrthoDB" id="9761704at2"/>
<dbReference type="Proteomes" id="UP000295472">
    <property type="component" value="Unassembled WGS sequence"/>
</dbReference>
<reference evidence="7 13" key="3">
    <citation type="submission" date="2019-03" db="EMBL/GenBank/DDBJ databases">
        <title>Deep subsurface shale carbon reservoir microbial communities from Ohio and West Virginia, USA.</title>
        <authorList>
            <person name="Wrighton K."/>
        </authorList>
    </citation>
    <scope>NUCLEOTIDE SEQUENCE [LARGE SCALE GENOMIC DNA]</scope>
    <source>
        <strain evidence="7 13">UTICA-S4D12</strain>
    </source>
</reference>
<sequence>MSDYDKIDALLIGLALGDAHGMPFEMLNRADVKKHKKNSGYDLNNNFFVEIPDFHFLRRDLKKAEITDDTILASHLGRYLVENKGKINKEDYFSSLGQFIDEQKLITKGVIGPSTGRAVTKIMRNEKFTISERAGFSNGLALKAAVLAYFLPLEEQKSNLEKIEELAYYSHFSDAAISAAAGFYAALAAALAGGDLEQIFAAALDYMEQGEKYGLQTFQPSSYQRTKFLLEYIADLNKTEALDFIAEVMGTGINSYESVPAAFAVFKLFPDNAAKAFAAAVDLGGDTDSTAAITGALIGAYNGIGIFNKNWVEELNQVNSLSLKELGRSLFELRKNK</sequence>
<feature type="binding site" evidence="3">
    <location>
        <position position="67"/>
    </location>
    <ligand>
        <name>Mg(2+)</name>
        <dbReference type="ChEBI" id="CHEBI:18420"/>
        <label>1</label>
    </ligand>
</feature>
<dbReference type="Pfam" id="PF03747">
    <property type="entry name" value="ADP_ribosyl_GH"/>
    <property type="match status" value="1"/>
</dbReference>
<evidence type="ECO:0000313" key="10">
    <source>
        <dbReference type="Proteomes" id="UP000198945"/>
    </source>
</evidence>
<name>A0A1M7NTL6_9FIRM</name>
<keyword evidence="3" id="KW-0460">Magnesium</keyword>
<evidence type="ECO:0000313" key="5">
    <source>
        <dbReference type="EMBL" id="SDI63140.1"/>
    </source>
</evidence>
<keyword evidence="11" id="KW-1185">Reference proteome</keyword>
<evidence type="ECO:0000313" key="8">
    <source>
        <dbReference type="EMBL" id="TDX45151.1"/>
    </source>
</evidence>
<dbReference type="InterPro" id="IPR036705">
    <property type="entry name" value="Ribosyl_crysJ1_sf"/>
</dbReference>
<dbReference type="InterPro" id="IPR005502">
    <property type="entry name" value="Ribosyl_crysJ1"/>
</dbReference>
<dbReference type="EMBL" id="FNEH01000010">
    <property type="protein sequence ID" value="SDI63140.1"/>
    <property type="molecule type" value="Genomic_DNA"/>
</dbReference>
<reference evidence="9 11" key="2">
    <citation type="submission" date="2016-10" db="EMBL/GenBank/DDBJ databases">
        <authorList>
            <person name="Varghese N."/>
            <person name="Submissions S."/>
        </authorList>
    </citation>
    <scope>NUCLEOTIDE SEQUENCE [LARGE SCALE GENOMIC DNA]</scope>
    <source>
        <strain evidence="4 11">WG2</strain>
        <strain evidence="6 9">WG5</strain>
    </source>
</reference>
<feature type="binding site" evidence="3">
    <location>
        <position position="68"/>
    </location>
    <ligand>
        <name>Mg(2+)</name>
        <dbReference type="ChEBI" id="CHEBI:18420"/>
        <label>1</label>
    </ligand>
</feature>
<evidence type="ECO:0000313" key="7">
    <source>
        <dbReference type="EMBL" id="TDS32331.1"/>
    </source>
</evidence>
<dbReference type="Proteomes" id="UP000198945">
    <property type="component" value="Unassembled WGS sequence"/>
</dbReference>
<dbReference type="AlphaFoldDB" id="A0A1M7NTL6"/>
<dbReference type="PANTHER" id="PTHR16222:SF24">
    <property type="entry name" value="ADP-RIBOSYLHYDROLASE ARH3"/>
    <property type="match status" value="1"/>
</dbReference>
<feature type="binding site" evidence="3">
    <location>
        <position position="288"/>
    </location>
    <ligand>
        <name>Mg(2+)</name>
        <dbReference type="ChEBI" id="CHEBI:18420"/>
        <label>1</label>
    </ligand>
</feature>
<dbReference type="GeneID" id="57012434"/>
<dbReference type="PANTHER" id="PTHR16222">
    <property type="entry name" value="ADP-RIBOSYLGLYCOHYDROLASE"/>
    <property type="match status" value="1"/>
</dbReference>
<evidence type="ECO:0000313" key="13">
    <source>
        <dbReference type="Proteomes" id="UP000295758"/>
    </source>
</evidence>
<dbReference type="EMBL" id="SOAA01000007">
    <property type="protein sequence ID" value="TDS32331.1"/>
    <property type="molecule type" value="Genomic_DNA"/>
</dbReference>
<dbReference type="Gene3D" id="1.10.4080.10">
    <property type="entry name" value="ADP-ribosylation/Crystallin J1"/>
    <property type="match status" value="1"/>
</dbReference>
<evidence type="ECO:0000256" key="2">
    <source>
        <dbReference type="ARBA" id="ARBA00022801"/>
    </source>
</evidence>
<feature type="binding site" evidence="3">
    <location>
        <position position="69"/>
    </location>
    <ligand>
        <name>Mg(2+)</name>
        <dbReference type="ChEBI" id="CHEBI:18420"/>
        <label>1</label>
    </ligand>
</feature>
<dbReference type="EMBL" id="FOHG01000030">
    <property type="protein sequence ID" value="SET14124.1"/>
    <property type="molecule type" value="Genomic_DNA"/>
</dbReference>
<dbReference type="InterPro" id="IPR050792">
    <property type="entry name" value="ADP-ribosylglycohydrolase"/>
</dbReference>
<dbReference type="STRING" id="54121.SAMN04515653_11031"/>
<dbReference type="Proteomes" id="UP000199519">
    <property type="component" value="Unassembled WGS sequence"/>
</dbReference>
<feature type="binding site" evidence="3">
    <location>
        <position position="289"/>
    </location>
    <ligand>
        <name>Mg(2+)</name>
        <dbReference type="ChEBI" id="CHEBI:18420"/>
        <label>1</label>
    </ligand>
</feature>
<protein>
    <submittedName>
        <fullName evidence="8">ADP-ribosylglycohydrolase</fullName>
    </submittedName>
</protein>